<dbReference type="GeneID" id="20326018"/>
<proteinExistence type="predicted"/>
<evidence type="ECO:0000313" key="2">
    <source>
        <dbReference type="Proteomes" id="UP000054324"/>
    </source>
</evidence>
<evidence type="ECO:0000313" key="1">
    <source>
        <dbReference type="EMBL" id="KER19350.1"/>
    </source>
</evidence>
<dbReference type="CTD" id="20326018"/>
<dbReference type="RefSeq" id="XP_009176907.1">
    <property type="nucleotide sequence ID" value="XM_009178643.1"/>
</dbReference>
<reference evidence="1 2" key="1">
    <citation type="submission" date="2013-11" db="EMBL/GenBank/DDBJ databases">
        <title>Opisthorchis viverrini - life in the bile duct.</title>
        <authorList>
            <person name="Young N.D."/>
            <person name="Nagarajan N."/>
            <person name="Lin S.J."/>
            <person name="Korhonen P.K."/>
            <person name="Jex A.R."/>
            <person name="Hall R.S."/>
            <person name="Safavi-Hemami H."/>
            <person name="Kaewkong W."/>
            <person name="Bertrand D."/>
            <person name="Gao S."/>
            <person name="Seet Q."/>
            <person name="Wongkham S."/>
            <person name="Teh B.T."/>
            <person name="Wongkham C."/>
            <person name="Intapan P.M."/>
            <person name="Maleewong W."/>
            <person name="Yang X."/>
            <person name="Hu M."/>
            <person name="Wang Z."/>
            <person name="Hofmann A."/>
            <person name="Sternberg P.W."/>
            <person name="Tan P."/>
            <person name="Wang J."/>
            <person name="Gasser R.B."/>
        </authorList>
    </citation>
    <scope>NUCLEOTIDE SEQUENCE [LARGE SCALE GENOMIC DNA]</scope>
</reference>
<dbReference type="EMBL" id="KL597237">
    <property type="protein sequence ID" value="KER19350.1"/>
    <property type="molecule type" value="Genomic_DNA"/>
</dbReference>
<name>A0A074Z7X9_OPIVI</name>
<keyword evidence="2" id="KW-1185">Reference proteome</keyword>
<gene>
    <name evidence="1" type="ORF">T265_11850</name>
</gene>
<dbReference type="KEGG" id="ovi:T265_11850"/>
<dbReference type="AlphaFoldDB" id="A0A074Z7X9"/>
<organism evidence="1 2">
    <name type="scientific">Opisthorchis viverrini</name>
    <name type="common">Southeast Asian liver fluke</name>
    <dbReference type="NCBI Taxonomy" id="6198"/>
    <lineage>
        <taxon>Eukaryota</taxon>
        <taxon>Metazoa</taxon>
        <taxon>Spiralia</taxon>
        <taxon>Lophotrochozoa</taxon>
        <taxon>Platyhelminthes</taxon>
        <taxon>Trematoda</taxon>
        <taxon>Digenea</taxon>
        <taxon>Opisthorchiida</taxon>
        <taxon>Opisthorchiata</taxon>
        <taxon>Opisthorchiidae</taxon>
        <taxon>Opisthorchis</taxon>
    </lineage>
</organism>
<accession>A0A074Z7X9</accession>
<dbReference type="Proteomes" id="UP000054324">
    <property type="component" value="Unassembled WGS sequence"/>
</dbReference>
<sequence length="73" mass="8115">MCLVFFFFADEPEEPNSNYWNDHLIRISPSPYASQDARLAALVTVESGPPRNATVSALLTIYSAVLLDLLETI</sequence>
<protein>
    <submittedName>
        <fullName evidence="1">Uncharacterized protein</fullName>
    </submittedName>
</protein>